<reference evidence="1" key="2">
    <citation type="submission" date="2015-06" db="UniProtKB">
        <authorList>
            <consortium name="EnsemblMetazoa"/>
        </authorList>
    </citation>
    <scope>IDENTIFICATION</scope>
</reference>
<proteinExistence type="predicted"/>
<protein>
    <submittedName>
        <fullName evidence="1">Uncharacterized protein</fullName>
    </submittedName>
</protein>
<evidence type="ECO:0000313" key="2">
    <source>
        <dbReference type="Proteomes" id="UP000015102"/>
    </source>
</evidence>
<dbReference type="Proteomes" id="UP000015102">
    <property type="component" value="Unassembled WGS sequence"/>
</dbReference>
<evidence type="ECO:0000313" key="1">
    <source>
        <dbReference type="EnsemblMetazoa" id="MESCA001598-PA"/>
    </source>
</evidence>
<dbReference type="EMBL" id="CAQQ02042868">
    <property type="status" value="NOT_ANNOTATED_CDS"/>
    <property type="molecule type" value="Genomic_DNA"/>
</dbReference>
<organism evidence="1 2">
    <name type="scientific">Megaselia scalaris</name>
    <name type="common">Humpbacked fly</name>
    <name type="synonym">Phora scalaris</name>
    <dbReference type="NCBI Taxonomy" id="36166"/>
    <lineage>
        <taxon>Eukaryota</taxon>
        <taxon>Metazoa</taxon>
        <taxon>Ecdysozoa</taxon>
        <taxon>Arthropoda</taxon>
        <taxon>Hexapoda</taxon>
        <taxon>Insecta</taxon>
        <taxon>Pterygota</taxon>
        <taxon>Neoptera</taxon>
        <taxon>Endopterygota</taxon>
        <taxon>Diptera</taxon>
        <taxon>Brachycera</taxon>
        <taxon>Muscomorpha</taxon>
        <taxon>Platypezoidea</taxon>
        <taxon>Phoridae</taxon>
        <taxon>Megaseliini</taxon>
        <taxon>Megaselia</taxon>
    </lineage>
</organism>
<sequence>MLKIINKGHFILYNLSKEINLKFGRTNINLSSAIPKDKVEKFQSMNIPVHFSSNLLRWTQNKLNLNNSDINQLRTTYSDDDSTTTLVCTGGGYCFNPNDIGAMCCPF</sequence>
<accession>T1GE40</accession>
<name>T1GE40_MEGSC</name>
<dbReference type="EMBL" id="CAQQ02042867">
    <property type="status" value="NOT_ANNOTATED_CDS"/>
    <property type="molecule type" value="Genomic_DNA"/>
</dbReference>
<dbReference type="EnsemblMetazoa" id="MESCA001598-RA">
    <property type="protein sequence ID" value="MESCA001598-PA"/>
    <property type="gene ID" value="MESCA001598"/>
</dbReference>
<reference evidence="2" key="1">
    <citation type="submission" date="2013-02" db="EMBL/GenBank/DDBJ databases">
        <authorList>
            <person name="Hughes D."/>
        </authorList>
    </citation>
    <scope>NUCLEOTIDE SEQUENCE</scope>
    <source>
        <strain>Durham</strain>
        <strain evidence="2">NC isolate 2 -- Noor lab</strain>
    </source>
</reference>
<dbReference type="AlphaFoldDB" id="T1GE40"/>
<dbReference type="EMBL" id="CAQQ02042866">
    <property type="status" value="NOT_ANNOTATED_CDS"/>
    <property type="molecule type" value="Genomic_DNA"/>
</dbReference>
<dbReference type="HOGENOM" id="CLU_2212956_0_0_1"/>
<keyword evidence="2" id="KW-1185">Reference proteome</keyword>